<dbReference type="InterPro" id="IPR018244">
    <property type="entry name" value="Allrgn_V5/Tpx1_CS"/>
</dbReference>
<dbReference type="Proteomes" id="UP000683360">
    <property type="component" value="Unassembled WGS sequence"/>
</dbReference>
<dbReference type="Gene3D" id="3.40.33.10">
    <property type="entry name" value="CAP"/>
    <property type="match status" value="2"/>
</dbReference>
<feature type="compositionally biased region" description="Basic and acidic residues" evidence="1">
    <location>
        <begin position="248"/>
        <end position="261"/>
    </location>
</feature>
<comment type="caution">
    <text evidence="3">The sequence shown here is derived from an EMBL/GenBank/DDBJ whole genome shotgun (WGS) entry which is preliminary data.</text>
</comment>
<dbReference type="InterPro" id="IPR014044">
    <property type="entry name" value="CAP_dom"/>
</dbReference>
<feature type="compositionally biased region" description="Basic and acidic residues" evidence="1">
    <location>
        <begin position="281"/>
        <end position="293"/>
    </location>
</feature>
<evidence type="ECO:0000313" key="3">
    <source>
        <dbReference type="EMBL" id="CAG2237855.1"/>
    </source>
</evidence>
<organism evidence="3 4">
    <name type="scientific">Mytilus edulis</name>
    <name type="common">Blue mussel</name>
    <dbReference type="NCBI Taxonomy" id="6550"/>
    <lineage>
        <taxon>Eukaryota</taxon>
        <taxon>Metazoa</taxon>
        <taxon>Spiralia</taxon>
        <taxon>Lophotrochozoa</taxon>
        <taxon>Mollusca</taxon>
        <taxon>Bivalvia</taxon>
        <taxon>Autobranchia</taxon>
        <taxon>Pteriomorphia</taxon>
        <taxon>Mytilida</taxon>
        <taxon>Mytiloidea</taxon>
        <taxon>Mytilidae</taxon>
        <taxon>Mytilinae</taxon>
        <taxon>Mytilus</taxon>
    </lineage>
</organism>
<dbReference type="FunFam" id="3.40.33.10:FF:000002">
    <property type="entry name" value="Golgi-associated plant pathogenesis-related protein 1"/>
    <property type="match status" value="2"/>
</dbReference>
<evidence type="ECO:0000259" key="2">
    <source>
        <dbReference type="SMART" id="SM00198"/>
    </source>
</evidence>
<dbReference type="InterPro" id="IPR001283">
    <property type="entry name" value="CRISP-related"/>
</dbReference>
<evidence type="ECO:0000256" key="1">
    <source>
        <dbReference type="SAM" id="MobiDB-lite"/>
    </source>
</evidence>
<dbReference type="GO" id="GO:0005576">
    <property type="term" value="C:extracellular region"/>
    <property type="evidence" value="ECO:0007669"/>
    <property type="project" value="InterPro"/>
</dbReference>
<dbReference type="CDD" id="cd05382">
    <property type="entry name" value="CAP_GAPR1-like"/>
    <property type="match status" value="2"/>
</dbReference>
<feature type="region of interest" description="Disordered" evidence="1">
    <location>
        <begin position="248"/>
        <end position="325"/>
    </location>
</feature>
<dbReference type="Pfam" id="PF00188">
    <property type="entry name" value="CAP"/>
    <property type="match status" value="2"/>
</dbReference>
<protein>
    <submittedName>
        <fullName evidence="3">Golgi-associated plant pathogenesis-related protein 1</fullName>
    </submittedName>
</protein>
<gene>
    <name evidence="3" type="ORF">MEDL_50314</name>
</gene>
<dbReference type="SMART" id="SM00198">
    <property type="entry name" value="SCP"/>
    <property type="match status" value="2"/>
</dbReference>
<feature type="domain" description="SCP" evidence="2">
    <location>
        <begin position="49"/>
        <end position="186"/>
    </location>
</feature>
<accession>A0A8S3U2W1</accession>
<dbReference type="InterPro" id="IPR035940">
    <property type="entry name" value="CAP_sf"/>
</dbReference>
<sequence>MCQNCAHLADLDIPPWMCEPGIKRIKKESGDKLNCETCVLANLKLSDHVFINDIIKTHNAYRRKHSSPPLRHAADLTAHAQWWAVHLADNDDFQHSKCILKNQRIGENLAVKFTNGDTFSGKEVTDDWYSEINMHRYGRETDNSRTGHFSQVVWKESREVGVGRARTNDGKVVVVTNYRPAGNRPGAYSTNVLPPSDTSKYEQTGKRLNMFGRSGGGGESRSTKTFTETTGSGANKVTKTVVEETIIKADGSKTTNRKETITHGGSSNSSTPALQSSSFPSHDDSKKKEKDKGGVLGFFGKGKDKRRGSSSSDSSPETSKKPQNLKAFIDDAVKTHNDLRKKHGVPSVKHAKDLSDYAQKWAEHMAATSSFGHSSCTLKSDRLGENIACRSGTGTVDYTGKEVSDYWYSEIKDHTFGTEPRTTGTGHFTQVVWKETKEVGFGKAKSSGGRVFVVGSYRPAGNMVGNYKDNVPAPKK</sequence>
<dbReference type="InterPro" id="IPR034113">
    <property type="entry name" value="SCP_GAPR1-like"/>
</dbReference>
<dbReference type="PANTHER" id="PTHR10334">
    <property type="entry name" value="CYSTEINE-RICH SECRETORY PROTEIN-RELATED"/>
    <property type="match status" value="1"/>
</dbReference>
<evidence type="ECO:0000313" key="4">
    <source>
        <dbReference type="Proteomes" id="UP000683360"/>
    </source>
</evidence>
<dbReference type="PRINTS" id="PR00837">
    <property type="entry name" value="V5TPXLIKE"/>
</dbReference>
<proteinExistence type="predicted"/>
<feature type="compositionally biased region" description="Polar residues" evidence="1">
    <location>
        <begin position="263"/>
        <end position="280"/>
    </location>
</feature>
<feature type="domain" description="SCP" evidence="2">
    <location>
        <begin position="327"/>
        <end position="465"/>
    </location>
</feature>
<name>A0A8S3U2W1_MYTED</name>
<feature type="region of interest" description="Disordered" evidence="1">
    <location>
        <begin position="208"/>
        <end position="233"/>
    </location>
</feature>
<dbReference type="AlphaFoldDB" id="A0A8S3U2W1"/>
<dbReference type="PROSITE" id="PS01009">
    <property type="entry name" value="CRISP_1"/>
    <property type="match status" value="2"/>
</dbReference>
<keyword evidence="4" id="KW-1185">Reference proteome</keyword>
<dbReference type="OrthoDB" id="337038at2759"/>
<dbReference type="EMBL" id="CAJPWZ010002408">
    <property type="protein sequence ID" value="CAG2237855.1"/>
    <property type="molecule type" value="Genomic_DNA"/>
</dbReference>
<reference evidence="3" key="1">
    <citation type="submission" date="2021-03" db="EMBL/GenBank/DDBJ databases">
        <authorList>
            <person name="Bekaert M."/>
        </authorList>
    </citation>
    <scope>NUCLEOTIDE SEQUENCE</scope>
</reference>
<dbReference type="SUPFAM" id="SSF55797">
    <property type="entry name" value="PR-1-like"/>
    <property type="match status" value="2"/>
</dbReference>
<feature type="compositionally biased region" description="Polar residues" evidence="1">
    <location>
        <begin position="223"/>
        <end position="233"/>
    </location>
</feature>